<accession>A0A8J6B5W6</accession>
<keyword evidence="9 11" id="KW-0472">Membrane</keyword>
<evidence type="ECO:0000256" key="6">
    <source>
        <dbReference type="ARBA" id="ARBA00022781"/>
    </source>
</evidence>
<dbReference type="AlphaFoldDB" id="A0A8J6B5W6"/>
<sequence length="151" mass="17313">MMVVCTLWMFFQMHFTWKYKNAILYKDCEAGPIWMRGGILLFGIGTLVMVAAKIVSAVQHIHCITPLKIIQPVIQAIFVIVQTCFLWISCKHCVQIYLNATRCFLMVLLTVNLIIWIIAVSEESRHLTFELEKYLLGNSSEGNNISFSAHE</sequence>
<evidence type="ECO:0000256" key="9">
    <source>
        <dbReference type="ARBA" id="ARBA00023136"/>
    </source>
</evidence>
<evidence type="ECO:0000256" key="8">
    <source>
        <dbReference type="ARBA" id="ARBA00023065"/>
    </source>
</evidence>
<keyword evidence="8" id="KW-0406">Ion transport</keyword>
<evidence type="ECO:0000313" key="12">
    <source>
        <dbReference type="EMBL" id="KAG9464672.1"/>
    </source>
</evidence>
<dbReference type="Pfam" id="PF03189">
    <property type="entry name" value="Otopetrin"/>
    <property type="match status" value="1"/>
</dbReference>
<comment type="similarity">
    <text evidence="2">Belongs to the otopetrin family.</text>
</comment>
<comment type="caution">
    <text evidence="12">The sequence shown here is derived from an EMBL/GenBank/DDBJ whole genome shotgun (WGS) entry which is preliminary data.</text>
</comment>
<dbReference type="Proteomes" id="UP000770717">
    <property type="component" value="Unassembled WGS sequence"/>
</dbReference>
<evidence type="ECO:0000256" key="5">
    <source>
        <dbReference type="ARBA" id="ARBA00022692"/>
    </source>
</evidence>
<keyword evidence="4" id="KW-1003">Cell membrane</keyword>
<feature type="transmembrane region" description="Helical" evidence="11">
    <location>
        <begin position="34"/>
        <end position="55"/>
    </location>
</feature>
<evidence type="ECO:0000256" key="3">
    <source>
        <dbReference type="ARBA" id="ARBA00022448"/>
    </source>
</evidence>
<evidence type="ECO:0000256" key="2">
    <source>
        <dbReference type="ARBA" id="ARBA00006513"/>
    </source>
</evidence>
<keyword evidence="10" id="KW-0407">Ion channel</keyword>
<name>A0A8J6B5W6_ELECQ</name>
<evidence type="ECO:0000256" key="10">
    <source>
        <dbReference type="ARBA" id="ARBA00023303"/>
    </source>
</evidence>
<evidence type="ECO:0000313" key="13">
    <source>
        <dbReference type="Proteomes" id="UP000770717"/>
    </source>
</evidence>
<evidence type="ECO:0000256" key="11">
    <source>
        <dbReference type="SAM" id="Phobius"/>
    </source>
</evidence>
<keyword evidence="5 11" id="KW-0812">Transmembrane</keyword>
<feature type="transmembrane region" description="Helical" evidence="11">
    <location>
        <begin position="94"/>
        <end position="119"/>
    </location>
</feature>
<dbReference type="GO" id="GO:0005886">
    <property type="term" value="C:plasma membrane"/>
    <property type="evidence" value="ECO:0007669"/>
    <property type="project" value="UniProtKB-SubCell"/>
</dbReference>
<gene>
    <name evidence="12" type="ORF">GDO78_019569</name>
</gene>
<evidence type="ECO:0000256" key="4">
    <source>
        <dbReference type="ARBA" id="ARBA00022475"/>
    </source>
</evidence>
<keyword evidence="7 11" id="KW-1133">Transmembrane helix</keyword>
<dbReference type="GO" id="GO:0015252">
    <property type="term" value="F:proton channel activity"/>
    <property type="evidence" value="ECO:0007669"/>
    <property type="project" value="InterPro"/>
</dbReference>
<protein>
    <submittedName>
        <fullName evidence="12">Uncharacterized protein</fullName>
    </submittedName>
</protein>
<keyword evidence="6" id="KW-0375">Hydrogen ion transport</keyword>
<dbReference type="EMBL" id="WNTK01004067">
    <property type="protein sequence ID" value="KAG9464672.1"/>
    <property type="molecule type" value="Genomic_DNA"/>
</dbReference>
<reference evidence="12" key="1">
    <citation type="thesis" date="2020" institute="ProQuest LLC" country="789 East Eisenhower Parkway, Ann Arbor, MI, USA">
        <title>Comparative Genomics and Chromosome Evolution.</title>
        <authorList>
            <person name="Mudd A.B."/>
        </authorList>
    </citation>
    <scope>NUCLEOTIDE SEQUENCE</scope>
    <source>
        <strain evidence="12">HN-11 Male</strain>
        <tissue evidence="12">Kidney and liver</tissue>
    </source>
</reference>
<dbReference type="PANTHER" id="PTHR21522:SF69">
    <property type="entry name" value="PROTON CHANNEL OTOP2"/>
    <property type="match status" value="1"/>
</dbReference>
<proteinExistence type="inferred from homology"/>
<dbReference type="OrthoDB" id="6429739at2759"/>
<dbReference type="PANTHER" id="PTHR21522">
    <property type="entry name" value="PROTON CHANNEL OTOP"/>
    <property type="match status" value="1"/>
</dbReference>
<dbReference type="InterPro" id="IPR004878">
    <property type="entry name" value="Otopetrin"/>
</dbReference>
<organism evidence="12 13">
    <name type="scientific">Eleutherodactylus coqui</name>
    <name type="common">Puerto Rican coqui</name>
    <dbReference type="NCBI Taxonomy" id="57060"/>
    <lineage>
        <taxon>Eukaryota</taxon>
        <taxon>Metazoa</taxon>
        <taxon>Chordata</taxon>
        <taxon>Craniata</taxon>
        <taxon>Vertebrata</taxon>
        <taxon>Euteleostomi</taxon>
        <taxon>Amphibia</taxon>
        <taxon>Batrachia</taxon>
        <taxon>Anura</taxon>
        <taxon>Neobatrachia</taxon>
        <taxon>Hyloidea</taxon>
        <taxon>Eleutherodactylidae</taxon>
        <taxon>Eleutherodactylinae</taxon>
        <taxon>Eleutherodactylus</taxon>
        <taxon>Eleutherodactylus</taxon>
    </lineage>
</organism>
<feature type="transmembrane region" description="Helical" evidence="11">
    <location>
        <begin position="67"/>
        <end position="88"/>
    </location>
</feature>
<evidence type="ECO:0000256" key="7">
    <source>
        <dbReference type="ARBA" id="ARBA00022989"/>
    </source>
</evidence>
<comment type="subcellular location">
    <subcellularLocation>
        <location evidence="1">Cell membrane</location>
        <topology evidence="1">Multi-pass membrane protein</topology>
    </subcellularLocation>
</comment>
<keyword evidence="3" id="KW-0813">Transport</keyword>
<feature type="non-terminal residue" evidence="12">
    <location>
        <position position="151"/>
    </location>
</feature>
<evidence type="ECO:0000256" key="1">
    <source>
        <dbReference type="ARBA" id="ARBA00004651"/>
    </source>
</evidence>
<keyword evidence="13" id="KW-1185">Reference proteome</keyword>